<dbReference type="GO" id="GO:0006974">
    <property type="term" value="P:DNA damage response"/>
    <property type="evidence" value="ECO:0007669"/>
    <property type="project" value="TreeGrafter"/>
</dbReference>
<evidence type="ECO:0000256" key="1">
    <source>
        <dbReference type="SAM" id="Coils"/>
    </source>
</evidence>
<evidence type="ECO:0000313" key="3">
    <source>
        <dbReference type="EMBL" id="KAG5488371.1"/>
    </source>
</evidence>
<dbReference type="AlphaFoldDB" id="A0A836H7T6"/>
<keyword evidence="4" id="KW-1185">Reference proteome</keyword>
<sequence>MSADAQELVRQLTENPEVLDRMQHMISLLRANPLQSCGISNGAGRSKVDAAGSARDAQPRVRPPRTTFGADMDHDRQESTQPPRLRGHNATGRIASSPPASSLTQEAPSLRIADRVAVQRVARGHSAAAGSAASPMPTFATGGDYGTLQVANPASRSGPCTSSLLSELHEHCPGTAFDEERLAATAKLMEAQQRIVELERELQRTTKRVEQLTDVVQRQKDELQVAQDRHVLEIEETRHTYNAVLQRKDEVQEEALRQLIKSRQLLVSAAKYNAVVAARSIRPEQLAKENNTGPSDEEAGTKILAGAHTSYKATERGGHSGPALTQTPLNARHSSLMDYGTNTTAKYRGALKRERQYDVDNLGDDVGVATDLDDIGEVPHRSTDQQRLLTKRTASDTWGLPGSADQAVQGRRGAAATTKTETSPPAYMTTLTPAGKMSTALVDTRTQSRSARKRRTPRTPSLTNADRLAVSSAGSSARSQRRLPGTSSLKIDSPTPVVSTAWTAGRSLTNSRTPPPSASVYTVSEAVSKHHRLQQQQKSQQPPPTRPPLAQRAAGRLPPNPLTTAAAPPAVSNTLSGASSVASGGPTRSPSPVNPKRGALLSRRFIFTGLKDDEPQRLTSAIAAVGGDAAALVSDLDEPPPHSTTHIVLRGTPRSVKALCGVVSGKWLVSPEYIYNSQESGFWLDELEEGGLRIFPPPLRCQRFLLTIEHPSIRAKLAQVIEYGGGEVLPSGSDKRGTGTSNAVAQDVIVITSGDDLLRYATQDRV</sequence>
<dbReference type="PANTHER" id="PTHR46677">
    <property type="entry name" value="SMC5-SMC6 COMPLEX LOCALIZATION FACTOR PROTEIN 1"/>
    <property type="match status" value="1"/>
</dbReference>
<dbReference type="GeneID" id="94293971"/>
<dbReference type="EMBL" id="JAFJZO010000041">
    <property type="protein sequence ID" value="KAG5488371.1"/>
    <property type="molecule type" value="Genomic_DNA"/>
</dbReference>
<protein>
    <recommendedName>
        <fullName evidence="5">Kinetoplastid kinetochore protein 4</fullName>
    </recommendedName>
</protein>
<dbReference type="RefSeq" id="XP_067752194.1">
    <property type="nucleotide sequence ID" value="XM_067903894.1"/>
</dbReference>
<feature type="compositionally biased region" description="Polar residues" evidence="2">
    <location>
        <begin position="485"/>
        <end position="512"/>
    </location>
</feature>
<dbReference type="InterPro" id="IPR036420">
    <property type="entry name" value="BRCT_dom_sf"/>
</dbReference>
<evidence type="ECO:0000313" key="4">
    <source>
        <dbReference type="Proteomes" id="UP000674318"/>
    </source>
</evidence>
<dbReference type="Gene3D" id="3.40.50.10190">
    <property type="entry name" value="BRCT domain"/>
    <property type="match status" value="1"/>
</dbReference>
<comment type="caution">
    <text evidence="3">The sequence shown here is derived from an EMBL/GenBank/DDBJ whole genome shotgun (WGS) entry which is preliminary data.</text>
</comment>
<dbReference type="FunFam" id="3.40.50.10190:FF:000097">
    <property type="entry name" value="Kinetoplastid kinetochore protein 4"/>
    <property type="match status" value="1"/>
</dbReference>
<feature type="compositionally biased region" description="Polar residues" evidence="2">
    <location>
        <begin position="571"/>
        <end position="591"/>
    </location>
</feature>
<feature type="region of interest" description="Disordered" evidence="2">
    <location>
        <begin position="40"/>
        <end position="108"/>
    </location>
</feature>
<name>A0A836H7T6_9TRYP</name>
<dbReference type="Proteomes" id="UP000674318">
    <property type="component" value="Unassembled WGS sequence"/>
</dbReference>
<dbReference type="GO" id="GO:2000781">
    <property type="term" value="P:positive regulation of double-strand break repair"/>
    <property type="evidence" value="ECO:0007669"/>
    <property type="project" value="InterPro"/>
</dbReference>
<dbReference type="GO" id="GO:0035861">
    <property type="term" value="C:site of double-strand break"/>
    <property type="evidence" value="ECO:0007669"/>
    <property type="project" value="TreeGrafter"/>
</dbReference>
<dbReference type="PANTHER" id="PTHR46677:SF1">
    <property type="entry name" value="SMC5-SMC6 COMPLEX LOCALIZATION FACTOR PROTEIN 1"/>
    <property type="match status" value="1"/>
</dbReference>
<dbReference type="GO" id="GO:1990166">
    <property type="term" value="P:protein localization to site of double-strand break"/>
    <property type="evidence" value="ECO:0007669"/>
    <property type="project" value="TreeGrafter"/>
</dbReference>
<gene>
    <name evidence="3" type="ORF">JKF63_07966</name>
</gene>
<reference evidence="3 4" key="1">
    <citation type="submission" date="2021-02" db="EMBL/GenBank/DDBJ databases">
        <title>Porcisia hertigi Genome sequencing and assembly.</title>
        <authorList>
            <person name="Almutairi H."/>
            <person name="Gatherer D."/>
        </authorList>
    </citation>
    <scope>NUCLEOTIDE SEQUENCE [LARGE SCALE GENOMIC DNA]</scope>
    <source>
        <strain evidence="3 4">C119</strain>
    </source>
</reference>
<dbReference type="GO" id="GO:0005634">
    <property type="term" value="C:nucleus"/>
    <property type="evidence" value="ECO:0007669"/>
    <property type="project" value="TreeGrafter"/>
</dbReference>
<feature type="coiled-coil region" evidence="1">
    <location>
        <begin position="181"/>
        <end position="254"/>
    </location>
</feature>
<evidence type="ECO:0000256" key="2">
    <source>
        <dbReference type="SAM" id="MobiDB-lite"/>
    </source>
</evidence>
<feature type="compositionally biased region" description="Low complexity" evidence="2">
    <location>
        <begin position="469"/>
        <end position="478"/>
    </location>
</feature>
<feature type="compositionally biased region" description="Polar residues" evidence="2">
    <location>
        <begin position="98"/>
        <end position="107"/>
    </location>
</feature>
<dbReference type="SUPFAM" id="SSF52113">
    <property type="entry name" value="BRCT domain"/>
    <property type="match status" value="1"/>
</dbReference>
<dbReference type="KEGG" id="phet:94293971"/>
<evidence type="ECO:0008006" key="5">
    <source>
        <dbReference type="Google" id="ProtNLM"/>
    </source>
</evidence>
<dbReference type="InterPro" id="IPR042479">
    <property type="entry name" value="Slf1"/>
</dbReference>
<feature type="region of interest" description="Disordered" evidence="2">
    <location>
        <begin position="376"/>
        <end position="597"/>
    </location>
</feature>
<accession>A0A836H7T6</accession>
<organism evidence="3 4">
    <name type="scientific">Porcisia hertigi</name>
    <dbReference type="NCBI Taxonomy" id="2761500"/>
    <lineage>
        <taxon>Eukaryota</taxon>
        <taxon>Discoba</taxon>
        <taxon>Euglenozoa</taxon>
        <taxon>Kinetoplastea</taxon>
        <taxon>Metakinetoplastina</taxon>
        <taxon>Trypanosomatida</taxon>
        <taxon>Trypanosomatidae</taxon>
        <taxon>Leishmaniinae</taxon>
        <taxon>Porcisia</taxon>
    </lineage>
</organism>
<proteinExistence type="predicted"/>
<keyword evidence="1" id="KW-0175">Coiled coil</keyword>
<dbReference type="OrthoDB" id="273147at2759"/>